<dbReference type="GO" id="GO:0008137">
    <property type="term" value="F:NADH dehydrogenase (ubiquinone) activity"/>
    <property type="evidence" value="ECO:0007669"/>
    <property type="project" value="UniProtKB-EC"/>
</dbReference>
<evidence type="ECO:0000256" key="3">
    <source>
        <dbReference type="ARBA" id="ARBA00012944"/>
    </source>
</evidence>
<feature type="transmembrane region" description="Helical" evidence="10">
    <location>
        <begin position="188"/>
        <end position="209"/>
    </location>
</feature>
<feature type="transmembrane region" description="Helical" evidence="10">
    <location>
        <begin position="420"/>
        <end position="441"/>
    </location>
</feature>
<dbReference type="RefSeq" id="YP_003795190.1">
    <property type="nucleotide sequence ID" value="NC_014337.1"/>
</dbReference>
<feature type="transmembrane region" description="Helical" evidence="10">
    <location>
        <begin position="342"/>
        <end position="365"/>
    </location>
</feature>
<comment type="subcellular location">
    <subcellularLocation>
        <location evidence="1">Membrane</location>
        <topology evidence="1">Multi-pass membrane protein</topology>
    </subcellularLocation>
</comment>
<evidence type="ECO:0000256" key="2">
    <source>
        <dbReference type="ARBA" id="ARBA00007012"/>
    </source>
</evidence>
<feature type="transmembrane region" description="Helical" evidence="10">
    <location>
        <begin position="296"/>
        <end position="321"/>
    </location>
</feature>
<reference evidence="13" key="2">
    <citation type="journal article" date="2017" name="BMC Microbiol.">
        <title>Competition assays and physiological experiments of soil and phyllosphere yeasts identify Candida subhashii as a novel antagonist of filamentous fungi.</title>
        <authorList>
            <person name="Hilber-Bodmer M."/>
            <person name="Schmid M."/>
            <person name="Ahrens C.H."/>
            <person name="Freimoser F.M."/>
        </authorList>
    </citation>
    <scope>NUCLEOTIDE SEQUENCE</scope>
    <source>
        <strain evidence="13">FGA 2.2</strain>
    </source>
</reference>
<dbReference type="Pfam" id="PF00361">
    <property type="entry name" value="Proton_antipo_M"/>
    <property type="match status" value="1"/>
</dbReference>
<dbReference type="EMBL" id="GU126492">
    <property type="protein sequence ID" value="ACY66202.1"/>
    <property type="molecule type" value="Genomic_DNA"/>
</dbReference>
<dbReference type="AlphaFoldDB" id="D8WJ08"/>
<feature type="transmembrane region" description="Helical" evidence="10">
    <location>
        <begin position="145"/>
        <end position="166"/>
    </location>
</feature>
<evidence type="ECO:0000313" key="12">
    <source>
        <dbReference type="EMBL" id="ACY66202.1"/>
    </source>
</evidence>
<name>D8WJ08_9ASCO</name>
<organism evidence="12">
    <name type="scientific">[Candida] subhashii</name>
    <dbReference type="NCBI Taxonomy" id="561895"/>
    <lineage>
        <taxon>Eukaryota</taxon>
        <taxon>Fungi</taxon>
        <taxon>Dikarya</taxon>
        <taxon>Ascomycota</taxon>
        <taxon>Saccharomycotina</taxon>
        <taxon>Pichiomycetes</taxon>
        <taxon>Debaryomycetaceae</taxon>
        <taxon>Spathaspora</taxon>
    </lineage>
</organism>
<sequence length="451" mass="50207">MPVRLWLCFMLLVSTVTYLLKQRHRLSTLRLLTLCLVFIGLEQTLSNGGHEPHLSLYLDTLEVSQGNLILILTVLGLSCLWLQMDQRDEIPHTELIIAATVLGSCLMIMSKNLLALYVLVELQSYGLYILTTIHNRSYDSTRAGLVYFIIGGLGSIVLLLGIYVLYRDTGSLEVQEHTLLEAYGSPTMGYWLIIIAFMIKMGLAPFHQWSIAVYNYAPTHITAYISVIAKVTLVGWTYNHLGNIPTSALVLVYYLSLLVGALRPLYTINLKVILAYSGVLNFGYLMLSVLTGDPSFYAYLVQYIITHVLIFTIILAAGRYVTARSHWSPLLLLEQLVLPNKGLALCFIVSIFSLIGIPPLAGFYAKYLILTTAMWDNYVMEALLLVVTSGVATYYYATIIKRLALGLVQRRTSTVGLEGGVAYIISTLTLMVLCCSAYLPWLSEGLILLST</sequence>
<reference evidence="12" key="1">
    <citation type="journal article" date="2010" name="Microbiology (Mosc.)">
        <title>The mitochondrial genome of the pathogenic yeast Candida subhashii: GC-rich linear DNA with a protein covalently attached to their 5' termini.</title>
        <authorList>
            <person name="Fricova D."/>
            <person name="Valach M."/>
            <person name="Farkas Z."/>
            <person name="Pfeiffer I."/>
            <person name="Kucsera J."/>
            <person name="Tomaska L."/>
            <person name="Nosek J."/>
        </authorList>
    </citation>
    <scope>NUCLEOTIDE SEQUENCE</scope>
    <source>
        <strain evidence="12">FR 392</strain>
    </source>
</reference>
<dbReference type="GO" id="GO:0016020">
    <property type="term" value="C:membrane"/>
    <property type="evidence" value="ECO:0007669"/>
    <property type="project" value="UniProtKB-SubCell"/>
</dbReference>
<gene>
    <name evidence="12" type="primary">nad2</name>
</gene>
<feature type="transmembrane region" description="Helical" evidence="10">
    <location>
        <begin position="273"/>
        <end position="290"/>
    </location>
</feature>
<evidence type="ECO:0000256" key="7">
    <source>
        <dbReference type="ARBA" id="ARBA00023136"/>
    </source>
</evidence>
<evidence type="ECO:0000256" key="6">
    <source>
        <dbReference type="ARBA" id="ARBA00022989"/>
    </source>
</evidence>
<evidence type="ECO:0000256" key="4">
    <source>
        <dbReference type="ARBA" id="ARBA00021008"/>
    </source>
</evidence>
<evidence type="ECO:0000256" key="5">
    <source>
        <dbReference type="ARBA" id="ARBA00022692"/>
    </source>
</evidence>
<evidence type="ECO:0000256" key="8">
    <source>
        <dbReference type="ARBA" id="ARBA00031028"/>
    </source>
</evidence>
<protein>
    <recommendedName>
        <fullName evidence="4">NADH-ubiquinone oxidoreductase chain 2</fullName>
        <ecNumber evidence="3">7.1.1.2</ecNumber>
    </recommendedName>
    <alternativeName>
        <fullName evidence="8">NADH dehydrogenase subunit 2</fullName>
    </alternativeName>
</protein>
<keyword evidence="12" id="KW-0496">Mitochondrion</keyword>
<comment type="similarity">
    <text evidence="2">Belongs to the complex I subunit 2 family.</text>
</comment>
<feature type="transmembrane region" description="Helical" evidence="10">
    <location>
        <begin position="244"/>
        <end position="266"/>
    </location>
</feature>
<proteinExistence type="inferred from homology"/>
<keyword evidence="7 10" id="KW-0472">Membrane</keyword>
<keyword evidence="5 10" id="KW-0812">Transmembrane</keyword>
<dbReference type="PANTHER" id="PTHR22773">
    <property type="entry name" value="NADH DEHYDROGENASE"/>
    <property type="match status" value="1"/>
</dbReference>
<dbReference type="InterPro" id="IPR001750">
    <property type="entry name" value="ND/Mrp_TM"/>
</dbReference>
<keyword evidence="6 10" id="KW-1133">Transmembrane helix</keyword>
<dbReference type="GeneID" id="9480762"/>
<feature type="transmembrane region" description="Helical" evidence="10">
    <location>
        <begin position="28"/>
        <end position="45"/>
    </location>
</feature>
<evidence type="ECO:0000256" key="10">
    <source>
        <dbReference type="SAM" id="Phobius"/>
    </source>
</evidence>
<feature type="transmembrane region" description="Helical" evidence="10">
    <location>
        <begin position="377"/>
        <end position="399"/>
    </location>
</feature>
<dbReference type="EMBL" id="KX781248">
    <property type="protein sequence ID" value="APC61691.1"/>
    <property type="molecule type" value="Genomic_DNA"/>
</dbReference>
<feature type="transmembrane region" description="Helical" evidence="10">
    <location>
        <begin position="65"/>
        <end position="83"/>
    </location>
</feature>
<evidence type="ECO:0000256" key="1">
    <source>
        <dbReference type="ARBA" id="ARBA00004141"/>
    </source>
</evidence>
<comment type="catalytic activity">
    <reaction evidence="9">
        <text>a ubiquinone + NADH + 5 H(+)(in) = a ubiquinol + NAD(+) + 4 H(+)(out)</text>
        <dbReference type="Rhea" id="RHEA:29091"/>
        <dbReference type="Rhea" id="RHEA-COMP:9565"/>
        <dbReference type="Rhea" id="RHEA-COMP:9566"/>
        <dbReference type="ChEBI" id="CHEBI:15378"/>
        <dbReference type="ChEBI" id="CHEBI:16389"/>
        <dbReference type="ChEBI" id="CHEBI:17976"/>
        <dbReference type="ChEBI" id="CHEBI:57540"/>
        <dbReference type="ChEBI" id="CHEBI:57945"/>
        <dbReference type="EC" id="7.1.1.2"/>
    </reaction>
</comment>
<dbReference type="EC" id="7.1.1.2" evidence="3"/>
<geneLocation type="mitochondrion" evidence="12"/>
<feature type="transmembrane region" description="Helical" evidence="10">
    <location>
        <begin position="90"/>
        <end position="109"/>
    </location>
</feature>
<evidence type="ECO:0000256" key="9">
    <source>
        <dbReference type="ARBA" id="ARBA00049551"/>
    </source>
</evidence>
<evidence type="ECO:0000313" key="13">
    <source>
        <dbReference type="EMBL" id="APC61691.1"/>
    </source>
</evidence>
<feature type="domain" description="NADH:quinone oxidoreductase/Mrp antiporter transmembrane" evidence="11">
    <location>
        <begin position="110"/>
        <end position="389"/>
    </location>
</feature>
<evidence type="ECO:0000259" key="11">
    <source>
        <dbReference type="Pfam" id="PF00361"/>
    </source>
</evidence>
<accession>D8WJ08</accession>